<evidence type="ECO:0000256" key="2">
    <source>
        <dbReference type="ARBA" id="ARBA00023125"/>
    </source>
</evidence>
<evidence type="ECO:0000259" key="5">
    <source>
        <dbReference type="PROSITE" id="PS50977"/>
    </source>
</evidence>
<sequence length="227" mass="25451">MVSKHTHSQISSVFFMDAVEQTEISQLDNIGEKAEQIFEGALQEFLVHGYAGTSMDRVAASAGVSKATVYNHFGDKEGLFIALVKRLAQKKYQIMVESHKAELMETEPAVVVRQIANTILDNSLDDQEHLAFVRLVIGESGRFPELAKTFVHHLGKPGIEVLTEYLTTQCYITILDPEAMARVIIGTLAHYVLMQEILQGKEIIPMERDRIINTLVDLVDHHPKPEI</sequence>
<dbReference type="InterPro" id="IPR023772">
    <property type="entry name" value="DNA-bd_HTH_TetR-type_CS"/>
</dbReference>
<dbReference type="SUPFAM" id="SSF46689">
    <property type="entry name" value="Homeodomain-like"/>
    <property type="match status" value="1"/>
</dbReference>
<dbReference type="HOGENOM" id="CLU_069356_27_2_3"/>
<dbReference type="InterPro" id="IPR001647">
    <property type="entry name" value="HTH_TetR"/>
</dbReference>
<organism evidence="6 7">
    <name type="scientific">Planktothrix agardhii (strain NIVA-CYA 126/8)</name>
    <dbReference type="NCBI Taxonomy" id="388467"/>
    <lineage>
        <taxon>Bacteria</taxon>
        <taxon>Bacillati</taxon>
        <taxon>Cyanobacteriota</taxon>
        <taxon>Cyanophyceae</taxon>
        <taxon>Oscillatoriophycideae</taxon>
        <taxon>Oscillatoriales</taxon>
        <taxon>Microcoleaceae</taxon>
        <taxon>Planktothrix</taxon>
    </lineage>
</organism>
<feature type="domain" description="HTH tetR-type" evidence="5">
    <location>
        <begin position="31"/>
        <end position="91"/>
    </location>
</feature>
<keyword evidence="7" id="KW-1185">Reference proteome</keyword>
<dbReference type="AlphaFoldDB" id="A0A073CPE6"/>
<dbReference type="PRINTS" id="PR00455">
    <property type="entry name" value="HTHTETR"/>
</dbReference>
<evidence type="ECO:0000256" key="3">
    <source>
        <dbReference type="ARBA" id="ARBA00023163"/>
    </source>
</evidence>
<feature type="DNA-binding region" description="H-T-H motif" evidence="4">
    <location>
        <begin position="54"/>
        <end position="73"/>
    </location>
</feature>
<protein>
    <recommendedName>
        <fullName evidence="5">HTH tetR-type domain-containing protein</fullName>
    </recommendedName>
</protein>
<dbReference type="PROSITE" id="PS50977">
    <property type="entry name" value="HTH_TETR_2"/>
    <property type="match status" value="1"/>
</dbReference>
<keyword evidence="2 4" id="KW-0238">DNA-binding</keyword>
<gene>
    <name evidence="6" type="ORF">A19Y_0673</name>
</gene>
<dbReference type="PATRIC" id="fig|388467.6.peg.613"/>
<dbReference type="Proteomes" id="UP000027395">
    <property type="component" value="Chromosome"/>
</dbReference>
<evidence type="ECO:0000313" key="6">
    <source>
        <dbReference type="EMBL" id="KEI65845.1"/>
    </source>
</evidence>
<evidence type="ECO:0000256" key="1">
    <source>
        <dbReference type="ARBA" id="ARBA00023015"/>
    </source>
</evidence>
<dbReference type="InterPro" id="IPR009057">
    <property type="entry name" value="Homeodomain-like_sf"/>
</dbReference>
<dbReference type="InterPro" id="IPR039536">
    <property type="entry name" value="TetR_C_Proteobacteria"/>
</dbReference>
<dbReference type="GO" id="GO:0045892">
    <property type="term" value="P:negative regulation of DNA-templated transcription"/>
    <property type="evidence" value="ECO:0007669"/>
    <property type="project" value="UniProtKB-ARBA"/>
</dbReference>
<dbReference type="GO" id="GO:0003700">
    <property type="term" value="F:DNA-binding transcription factor activity"/>
    <property type="evidence" value="ECO:0007669"/>
    <property type="project" value="TreeGrafter"/>
</dbReference>
<dbReference type="PANTHER" id="PTHR30055:SF146">
    <property type="entry name" value="HTH-TYPE TRANSCRIPTIONAL DUAL REGULATOR CECR"/>
    <property type="match status" value="1"/>
</dbReference>
<dbReference type="Pfam" id="PF00440">
    <property type="entry name" value="TetR_N"/>
    <property type="match status" value="1"/>
</dbReference>
<keyword evidence="1" id="KW-0805">Transcription regulation</keyword>
<dbReference type="PANTHER" id="PTHR30055">
    <property type="entry name" value="HTH-TYPE TRANSCRIPTIONAL REGULATOR RUTR"/>
    <property type="match status" value="1"/>
</dbReference>
<dbReference type="InterPro" id="IPR050109">
    <property type="entry name" value="HTH-type_TetR-like_transc_reg"/>
</dbReference>
<dbReference type="Pfam" id="PF14246">
    <property type="entry name" value="TetR_C_7"/>
    <property type="match status" value="1"/>
</dbReference>
<accession>A0A073CPE6</accession>
<dbReference type="FunFam" id="1.10.10.60:FF:000141">
    <property type="entry name" value="TetR family transcriptional regulator"/>
    <property type="match status" value="1"/>
</dbReference>
<dbReference type="GO" id="GO:0000976">
    <property type="term" value="F:transcription cis-regulatory region binding"/>
    <property type="evidence" value="ECO:0007669"/>
    <property type="project" value="TreeGrafter"/>
</dbReference>
<dbReference type="eggNOG" id="COG1309">
    <property type="taxonomic scope" value="Bacteria"/>
</dbReference>
<dbReference type="Gene3D" id="1.10.357.10">
    <property type="entry name" value="Tetracycline Repressor, domain 2"/>
    <property type="match status" value="1"/>
</dbReference>
<dbReference type="PROSITE" id="PS01081">
    <property type="entry name" value="HTH_TETR_1"/>
    <property type="match status" value="1"/>
</dbReference>
<reference evidence="6 7" key="1">
    <citation type="journal article" date="2014" name="Appl. Environ. Microbiol.">
        <title>Elucidation of insertion elements encoded on plasmids and in vitro construction of shuttle vectors from the toxic cyanobacterium Planktothrix.</title>
        <authorList>
            <person name="Christiansen G."/>
            <person name="Goesmann A."/>
            <person name="Kurmayer R."/>
        </authorList>
    </citation>
    <scope>NUCLEOTIDE SEQUENCE [LARGE SCALE GENOMIC DNA]</scope>
    <source>
        <strain evidence="6 7">NIVA-CYA 126/8</strain>
    </source>
</reference>
<keyword evidence="3" id="KW-0804">Transcription</keyword>
<evidence type="ECO:0000256" key="4">
    <source>
        <dbReference type="PROSITE-ProRule" id="PRU00335"/>
    </source>
</evidence>
<proteinExistence type="predicted"/>
<dbReference type="STRING" id="388467.A19Y_0673"/>
<dbReference type="InterPro" id="IPR036271">
    <property type="entry name" value="Tet_transcr_reg_TetR-rel_C_sf"/>
</dbReference>
<evidence type="ECO:0000313" key="7">
    <source>
        <dbReference type="Proteomes" id="UP000027395"/>
    </source>
</evidence>
<name>A0A073CPE6_PLAA1</name>
<dbReference type="EMBL" id="CM002803">
    <property type="protein sequence ID" value="KEI65845.1"/>
    <property type="molecule type" value="Genomic_DNA"/>
</dbReference>
<dbReference type="SUPFAM" id="SSF48498">
    <property type="entry name" value="Tetracyclin repressor-like, C-terminal domain"/>
    <property type="match status" value="1"/>
</dbReference>